<dbReference type="InterPro" id="IPR018109">
    <property type="entry name" value="Folylpolyglutamate_synth_CS"/>
</dbReference>
<keyword evidence="8 10" id="KW-0573">Peptidoglycan synthesis</keyword>
<protein>
    <submittedName>
        <fullName evidence="13">UDP-N-acetylmuramoyl-L-alanyl-D-glutamate--2, 6-diaminopimelate ligase</fullName>
        <ecNumber evidence="13">6.3.2.13</ecNumber>
    </submittedName>
</protein>
<reference evidence="13 14" key="1">
    <citation type="submission" date="2022-06" db="EMBL/GenBank/DDBJ databases">
        <title>Isolation of gut microbiota from human fecal samples.</title>
        <authorList>
            <person name="Pamer E.G."/>
            <person name="Barat B."/>
            <person name="Waligurski E."/>
            <person name="Medina S."/>
            <person name="Paddock L."/>
            <person name="Mostad J."/>
        </authorList>
    </citation>
    <scope>NUCLEOTIDE SEQUENCE [LARGE SCALE GENOMIC DNA]</scope>
    <source>
        <strain evidence="13 14">SL.3.17</strain>
    </source>
</reference>
<dbReference type="InterPro" id="IPR036565">
    <property type="entry name" value="Mur-like_cat_sf"/>
</dbReference>
<dbReference type="InterPro" id="IPR005761">
    <property type="entry name" value="UDP-N-AcMur-Glu-dNH2Pim_ligase"/>
</dbReference>
<keyword evidence="7 10" id="KW-0133">Cell shape</keyword>
<evidence type="ECO:0000256" key="3">
    <source>
        <dbReference type="ARBA" id="ARBA00022490"/>
    </source>
</evidence>
<evidence type="ECO:0000256" key="9">
    <source>
        <dbReference type="ARBA" id="ARBA00023316"/>
    </source>
</evidence>
<comment type="subcellular location">
    <subcellularLocation>
        <location evidence="10">Cytoplasm</location>
    </subcellularLocation>
</comment>
<dbReference type="InterPro" id="IPR013221">
    <property type="entry name" value="Mur_ligase_cen"/>
</dbReference>
<keyword evidence="9 10" id="KW-0961">Cell wall biogenesis/degradation</keyword>
<proteinExistence type="inferred from homology"/>
<dbReference type="EC" id="6.3.2.13" evidence="13"/>
<dbReference type="RefSeq" id="WP_256132391.1">
    <property type="nucleotide sequence ID" value="NZ_JANFXK010000011.1"/>
</dbReference>
<evidence type="ECO:0000313" key="14">
    <source>
        <dbReference type="Proteomes" id="UP001524502"/>
    </source>
</evidence>
<comment type="pathway">
    <text evidence="1 10">Cell wall biogenesis; peptidoglycan biosynthesis.</text>
</comment>
<dbReference type="NCBIfam" id="TIGR01085">
    <property type="entry name" value="murE"/>
    <property type="match status" value="1"/>
</dbReference>
<name>A0ABT1RPS4_9FIRM</name>
<keyword evidence="3" id="KW-0963">Cytoplasm</keyword>
<keyword evidence="5" id="KW-0547">Nucleotide-binding</keyword>
<organism evidence="13 14">
    <name type="scientific">Anaerovorax odorimutans</name>
    <dbReference type="NCBI Taxonomy" id="109327"/>
    <lineage>
        <taxon>Bacteria</taxon>
        <taxon>Bacillati</taxon>
        <taxon>Bacillota</taxon>
        <taxon>Clostridia</taxon>
        <taxon>Peptostreptococcales</taxon>
        <taxon>Anaerovoracaceae</taxon>
        <taxon>Anaerovorax</taxon>
    </lineage>
</organism>
<dbReference type="SUPFAM" id="SSF53623">
    <property type="entry name" value="MurD-like peptide ligases, catalytic domain"/>
    <property type="match status" value="1"/>
</dbReference>
<dbReference type="Gene3D" id="3.90.190.20">
    <property type="entry name" value="Mur ligase, C-terminal domain"/>
    <property type="match status" value="1"/>
</dbReference>
<evidence type="ECO:0000256" key="10">
    <source>
        <dbReference type="RuleBase" id="RU004135"/>
    </source>
</evidence>
<evidence type="ECO:0000256" key="8">
    <source>
        <dbReference type="ARBA" id="ARBA00022984"/>
    </source>
</evidence>
<dbReference type="GO" id="GO:0008765">
    <property type="term" value="F:UDP-N-acetylmuramoylalanyl-D-glutamate-2,6-diaminopimelate ligase activity"/>
    <property type="evidence" value="ECO:0007669"/>
    <property type="project" value="UniProtKB-EC"/>
</dbReference>
<dbReference type="PANTHER" id="PTHR23135:SF4">
    <property type="entry name" value="UDP-N-ACETYLMURAMOYL-L-ALANYL-D-GLUTAMATE--2,6-DIAMINOPIMELATE LIGASE MURE HOMOLOG, CHLOROPLASTIC"/>
    <property type="match status" value="1"/>
</dbReference>
<sequence>MIEVFGITGTNGKTTASCMLRKILEEEGGACALIGTIQHQVGKKHYVPINTTPGKELLKELFDEITRQNIGSCVMEVSSHGIDQGRIADVRIAYGGFSNLSQDHLDYHKTMENYYQVKKRLFLQCEKGACVNLDDRWGERLFKELTAEVDIPDIKGYSLNDTGADFYGELTEEKLTGSSFTFFEKGRALGTLRTKVPGRHFVYNAMLAASMARQAGVGFAAIKQGLEKLEKVPGRMELIGDEEDSLGVVDYAHTPDGLEKLLRTLAGFKRGRLICVFGCGGFRDKGKRPLMGEIAGRYSDYCIITNDNPRGEPPENICQSIEEGLYPTGCDYCVLLDRYQAIKRAVSLATKWDIIVVAGKGHETYQLSGDEKLPFDDRKVLKELLEKKYEKTYNETD</sequence>
<dbReference type="Pfam" id="PF08245">
    <property type="entry name" value="Mur_ligase_M"/>
    <property type="match status" value="1"/>
</dbReference>
<evidence type="ECO:0000256" key="5">
    <source>
        <dbReference type="ARBA" id="ARBA00022741"/>
    </source>
</evidence>
<dbReference type="EMBL" id="JANFXK010000011">
    <property type="protein sequence ID" value="MCQ4637198.1"/>
    <property type="molecule type" value="Genomic_DNA"/>
</dbReference>
<accession>A0ABT1RPS4</accession>
<dbReference type="InterPro" id="IPR036615">
    <property type="entry name" value="Mur_ligase_C_dom_sf"/>
</dbReference>
<keyword evidence="10" id="KW-0131">Cell cycle</keyword>
<evidence type="ECO:0000256" key="7">
    <source>
        <dbReference type="ARBA" id="ARBA00022960"/>
    </source>
</evidence>
<dbReference type="Gene3D" id="3.40.1190.10">
    <property type="entry name" value="Mur-like, catalytic domain"/>
    <property type="match status" value="1"/>
</dbReference>
<dbReference type="Pfam" id="PF02875">
    <property type="entry name" value="Mur_ligase_C"/>
    <property type="match status" value="1"/>
</dbReference>
<dbReference type="Proteomes" id="UP001524502">
    <property type="component" value="Unassembled WGS sequence"/>
</dbReference>
<dbReference type="SUPFAM" id="SSF53244">
    <property type="entry name" value="MurD-like peptide ligases, peptide-binding domain"/>
    <property type="match status" value="1"/>
</dbReference>
<evidence type="ECO:0000313" key="13">
    <source>
        <dbReference type="EMBL" id="MCQ4637198.1"/>
    </source>
</evidence>
<dbReference type="NCBIfam" id="NF001126">
    <property type="entry name" value="PRK00139.1-4"/>
    <property type="match status" value="1"/>
</dbReference>
<evidence type="ECO:0000259" key="11">
    <source>
        <dbReference type="Pfam" id="PF02875"/>
    </source>
</evidence>
<keyword evidence="14" id="KW-1185">Reference proteome</keyword>
<evidence type="ECO:0000259" key="12">
    <source>
        <dbReference type="Pfam" id="PF08245"/>
    </source>
</evidence>
<comment type="caution">
    <text evidence="13">The sequence shown here is derived from an EMBL/GenBank/DDBJ whole genome shotgun (WGS) entry which is preliminary data.</text>
</comment>
<dbReference type="PANTHER" id="PTHR23135">
    <property type="entry name" value="MUR LIGASE FAMILY MEMBER"/>
    <property type="match status" value="1"/>
</dbReference>
<keyword evidence="4 13" id="KW-0436">Ligase</keyword>
<evidence type="ECO:0000256" key="6">
    <source>
        <dbReference type="ARBA" id="ARBA00022840"/>
    </source>
</evidence>
<dbReference type="InterPro" id="IPR004101">
    <property type="entry name" value="Mur_ligase_C"/>
</dbReference>
<gene>
    <name evidence="13" type="ORF">NE619_10730</name>
</gene>
<keyword evidence="6" id="KW-0067">ATP-binding</keyword>
<evidence type="ECO:0000256" key="4">
    <source>
        <dbReference type="ARBA" id="ARBA00022598"/>
    </source>
</evidence>
<feature type="domain" description="Mur ligase central" evidence="12">
    <location>
        <begin position="7"/>
        <end position="211"/>
    </location>
</feature>
<keyword evidence="10" id="KW-0132">Cell division</keyword>
<evidence type="ECO:0000256" key="2">
    <source>
        <dbReference type="ARBA" id="ARBA00005898"/>
    </source>
</evidence>
<dbReference type="PROSITE" id="PS01011">
    <property type="entry name" value="FOLYLPOLYGLU_SYNT_1"/>
    <property type="match status" value="1"/>
</dbReference>
<comment type="similarity">
    <text evidence="2">Belongs to the MurCDEF family. MurE subfamily.</text>
</comment>
<feature type="domain" description="Mur ligase C-terminal" evidence="11">
    <location>
        <begin position="234"/>
        <end position="361"/>
    </location>
</feature>
<evidence type="ECO:0000256" key="1">
    <source>
        <dbReference type="ARBA" id="ARBA00004752"/>
    </source>
</evidence>